<dbReference type="RefSeq" id="WP_184477191.1">
    <property type="nucleotide sequence ID" value="NZ_JACHOV010000015.1"/>
</dbReference>
<dbReference type="Pfam" id="PF10604">
    <property type="entry name" value="Polyketide_cyc2"/>
    <property type="match status" value="1"/>
</dbReference>
<reference evidence="1 2" key="1">
    <citation type="submission" date="2020-08" db="EMBL/GenBank/DDBJ databases">
        <title>Genomic Encyclopedia of Type Strains, Phase IV (KMG-IV): sequencing the most valuable type-strain genomes for metagenomic binning, comparative biology and taxonomic classification.</title>
        <authorList>
            <person name="Goeker M."/>
        </authorList>
    </citation>
    <scope>NUCLEOTIDE SEQUENCE [LARGE SCALE GENOMIC DNA]</scope>
    <source>
        <strain evidence="1 2">DSM 7465</strain>
    </source>
</reference>
<dbReference type="Proteomes" id="UP000575068">
    <property type="component" value="Unassembled WGS sequence"/>
</dbReference>
<evidence type="ECO:0000313" key="1">
    <source>
        <dbReference type="EMBL" id="MBB4642792.1"/>
    </source>
</evidence>
<organism evidence="1 2">
    <name type="scientific">Rhizorhapis suberifaciens</name>
    <name type="common">corky root of lettuce</name>
    <dbReference type="NCBI Taxonomy" id="13656"/>
    <lineage>
        <taxon>Bacteria</taxon>
        <taxon>Pseudomonadati</taxon>
        <taxon>Pseudomonadota</taxon>
        <taxon>Alphaproteobacteria</taxon>
        <taxon>Sphingomonadales</taxon>
        <taxon>Sphingomonadaceae</taxon>
        <taxon>Rhizorhapis</taxon>
    </lineage>
</organism>
<accession>A0A840HWR2</accession>
<evidence type="ECO:0008006" key="3">
    <source>
        <dbReference type="Google" id="ProtNLM"/>
    </source>
</evidence>
<proteinExistence type="predicted"/>
<evidence type="ECO:0000313" key="2">
    <source>
        <dbReference type="Proteomes" id="UP000575068"/>
    </source>
</evidence>
<dbReference type="Gene3D" id="3.30.530.20">
    <property type="match status" value="1"/>
</dbReference>
<name>A0A840HWR2_9SPHN</name>
<dbReference type="InterPro" id="IPR019587">
    <property type="entry name" value="Polyketide_cyclase/dehydratase"/>
</dbReference>
<keyword evidence="2" id="KW-1185">Reference proteome</keyword>
<dbReference type="EMBL" id="JACHOV010000015">
    <property type="protein sequence ID" value="MBB4642792.1"/>
    <property type="molecule type" value="Genomic_DNA"/>
</dbReference>
<dbReference type="CDD" id="cd07821">
    <property type="entry name" value="PYR_PYL_RCAR_like"/>
    <property type="match status" value="1"/>
</dbReference>
<sequence>MVKVHRVSGFHQGKIDANIEDVWALVTDWGSLAWYDDGTNTEGMKLMESWLEGEPGAVPRTRVMSRGDGAVEHGAPEENREVLLVEDHVAHRLYYDATDGFAPGIRNYMASWCFDELDDGGCLMTISSNFDCVPADIGEQHGAMLHGVYVSIVASLQKYFTKAQANARMV</sequence>
<gene>
    <name evidence="1" type="ORF">HNQ99_003128</name>
</gene>
<dbReference type="SUPFAM" id="SSF55961">
    <property type="entry name" value="Bet v1-like"/>
    <property type="match status" value="1"/>
</dbReference>
<comment type="caution">
    <text evidence="1">The sequence shown here is derived from an EMBL/GenBank/DDBJ whole genome shotgun (WGS) entry which is preliminary data.</text>
</comment>
<protein>
    <recommendedName>
        <fullName evidence="3">SRPBCC family protein</fullName>
    </recommendedName>
</protein>
<dbReference type="InterPro" id="IPR023393">
    <property type="entry name" value="START-like_dom_sf"/>
</dbReference>
<dbReference type="AlphaFoldDB" id="A0A840HWR2"/>